<evidence type="ECO:0000256" key="2">
    <source>
        <dbReference type="ARBA" id="ARBA00022723"/>
    </source>
</evidence>
<comment type="caution">
    <text evidence="7">The sequence shown here is derived from an EMBL/GenBank/DDBJ whole genome shotgun (WGS) entry which is preliminary data.</text>
</comment>
<keyword evidence="2" id="KW-0479">Metal-binding</keyword>
<dbReference type="AlphaFoldDB" id="A0A391P7U4"/>
<evidence type="ECO:0000256" key="5">
    <source>
        <dbReference type="ARBA" id="ARBA00022884"/>
    </source>
</evidence>
<dbReference type="GO" id="GO:0004540">
    <property type="term" value="F:RNA nuclease activity"/>
    <property type="evidence" value="ECO:0007669"/>
    <property type="project" value="InterPro"/>
</dbReference>
<keyword evidence="5" id="KW-0694">RNA-binding</keyword>
<dbReference type="SUPFAM" id="SSF50249">
    <property type="entry name" value="Nucleic acid-binding proteins"/>
    <property type="match status" value="1"/>
</dbReference>
<organism evidence="7 8">
    <name type="scientific">Mediterraneibacter butyricigenes</name>
    <dbReference type="NCBI Taxonomy" id="2316025"/>
    <lineage>
        <taxon>Bacteria</taxon>
        <taxon>Bacillati</taxon>
        <taxon>Bacillota</taxon>
        <taxon>Clostridia</taxon>
        <taxon>Lachnospirales</taxon>
        <taxon>Lachnospiraceae</taxon>
        <taxon>Mediterraneibacter</taxon>
    </lineage>
</organism>
<dbReference type="Gene3D" id="2.40.50.140">
    <property type="entry name" value="Nucleic acid-binding proteins"/>
    <property type="match status" value="1"/>
</dbReference>
<dbReference type="GO" id="GO:0003723">
    <property type="term" value="F:RNA binding"/>
    <property type="evidence" value="ECO:0007669"/>
    <property type="project" value="UniProtKB-KW"/>
</dbReference>
<dbReference type="GO" id="GO:0016787">
    <property type="term" value="F:hydrolase activity"/>
    <property type="evidence" value="ECO:0007669"/>
    <property type="project" value="UniProtKB-KW"/>
</dbReference>
<dbReference type="GO" id="GO:0005737">
    <property type="term" value="C:cytoplasm"/>
    <property type="evidence" value="ECO:0007669"/>
    <property type="project" value="TreeGrafter"/>
</dbReference>
<dbReference type="PANTHER" id="PTHR30001:SF0">
    <property type="entry name" value="RIBONUCLEASE G"/>
    <property type="match status" value="1"/>
</dbReference>
<keyword evidence="4" id="KW-0460">Magnesium</keyword>
<feature type="domain" description="RNA-binding protein AU-1/Ribonuclease E/G" evidence="6">
    <location>
        <begin position="118"/>
        <end position="385"/>
    </location>
</feature>
<accession>A0A391P7U4</accession>
<dbReference type="CDD" id="cd04453">
    <property type="entry name" value="S1_RNase_E"/>
    <property type="match status" value="1"/>
</dbReference>
<keyword evidence="3" id="KW-0378">Hydrolase</keyword>
<comment type="cofactor">
    <cofactor evidence="1">
        <name>Mg(2+)</name>
        <dbReference type="ChEBI" id="CHEBI:18420"/>
    </cofactor>
</comment>
<reference evidence="8" key="1">
    <citation type="submission" date="2018-09" db="EMBL/GenBank/DDBJ databases">
        <title>Draft Genome Sequence of Mediterraneibacter sp. KCTC 15684.</title>
        <authorList>
            <person name="Kim J.S."/>
            <person name="Han K.I."/>
            <person name="Suh M.K."/>
            <person name="Lee K.C."/>
            <person name="Eom M.K."/>
            <person name="Lee J.H."/>
            <person name="Park S.H."/>
            <person name="Kang S.W."/>
            <person name="Park J.E."/>
            <person name="Oh B.S."/>
            <person name="Yu S.Y."/>
            <person name="Choi S.H."/>
            <person name="Lee D.H."/>
            <person name="Yoon H."/>
            <person name="Kim B."/>
            <person name="Yang S.J."/>
            <person name="Lee J.S."/>
        </authorList>
    </citation>
    <scope>NUCLEOTIDE SEQUENCE [LARGE SCALE GENOMIC DNA]</scope>
    <source>
        <strain evidence="8">KCTC 15684</strain>
    </source>
</reference>
<evidence type="ECO:0000313" key="7">
    <source>
        <dbReference type="EMBL" id="GCA65643.1"/>
    </source>
</evidence>
<evidence type="ECO:0000313" key="8">
    <source>
        <dbReference type="Proteomes" id="UP000265643"/>
    </source>
</evidence>
<evidence type="ECO:0000256" key="1">
    <source>
        <dbReference type="ARBA" id="ARBA00001946"/>
    </source>
</evidence>
<dbReference type="EMBL" id="BHGK01000001">
    <property type="protein sequence ID" value="GCA65643.1"/>
    <property type="molecule type" value="Genomic_DNA"/>
</dbReference>
<proteinExistence type="predicted"/>
<dbReference type="PANTHER" id="PTHR30001">
    <property type="entry name" value="RIBONUCLEASE"/>
    <property type="match status" value="1"/>
</dbReference>
<dbReference type="GO" id="GO:0006364">
    <property type="term" value="P:rRNA processing"/>
    <property type="evidence" value="ECO:0007669"/>
    <property type="project" value="TreeGrafter"/>
</dbReference>
<keyword evidence="8" id="KW-1185">Reference proteome</keyword>
<dbReference type="InterPro" id="IPR004659">
    <property type="entry name" value="RNase_E/G"/>
</dbReference>
<protein>
    <submittedName>
        <fullName evidence="7">Ribonuclease</fullName>
    </submittedName>
</protein>
<sequence length="398" mass="46079">MGNKLIITQNGAQLCSALFVEEELTELHLTEVDLKRNKAAVGDIYVGRVKKIQRNLDAAFIEIAPHTECYYSMKQYKTPFFTKKIGKKPLCEGEELLVQVSREASGVKAPSVTTGFNLAGKYAVLTYENTTLGVSGKIELEKKQELKEWLQKFRNSSYGLILRTNAGTADRTLVEEEIRQLIGIYKRIEKTATHRPCFSRIYQEEPEYIRQIRNQNLEKLEEIIVEEDWLYEEILQYLKTGNQDVSCLRKYRKETLSLHKLYNLDQEIQKATQEKVWLKNGGYLVIQHTEALHVIDVNSGKYIKGKDAQKTYRKINEEAAKEAARQIRLRNLSGIILIDFINFSDKEEQQDLLSLLERFVKKDPIPTNVIDITKLHLVELTRKKVQRPLYECIQFGVC</sequence>
<dbReference type="Pfam" id="PF10150">
    <property type="entry name" value="RNase_E_G"/>
    <property type="match status" value="1"/>
</dbReference>
<dbReference type="GO" id="GO:0046872">
    <property type="term" value="F:metal ion binding"/>
    <property type="evidence" value="ECO:0007669"/>
    <property type="project" value="UniProtKB-KW"/>
</dbReference>
<dbReference type="InterPro" id="IPR012340">
    <property type="entry name" value="NA-bd_OB-fold"/>
</dbReference>
<evidence type="ECO:0000259" key="6">
    <source>
        <dbReference type="Pfam" id="PF10150"/>
    </source>
</evidence>
<evidence type="ECO:0000256" key="3">
    <source>
        <dbReference type="ARBA" id="ARBA00022801"/>
    </source>
</evidence>
<name>A0A391P7U4_9FIRM</name>
<dbReference type="InterPro" id="IPR019307">
    <property type="entry name" value="RNA-bd_AU-1/RNase_E/G"/>
</dbReference>
<dbReference type="Proteomes" id="UP000265643">
    <property type="component" value="Unassembled WGS sequence"/>
</dbReference>
<gene>
    <name evidence="7" type="ORF">KGMB01110_00790</name>
</gene>
<evidence type="ECO:0000256" key="4">
    <source>
        <dbReference type="ARBA" id="ARBA00022842"/>
    </source>
</evidence>